<evidence type="ECO:0000256" key="3">
    <source>
        <dbReference type="RuleBase" id="RU362042"/>
    </source>
</evidence>
<evidence type="ECO:0000259" key="4">
    <source>
        <dbReference type="Pfam" id="PF10502"/>
    </source>
</evidence>
<dbReference type="EC" id="3.4.21.89" evidence="3"/>
<dbReference type="InterPro" id="IPR019533">
    <property type="entry name" value="Peptidase_S26"/>
</dbReference>
<feature type="transmembrane region" description="Helical" evidence="3">
    <location>
        <begin position="21"/>
        <end position="38"/>
    </location>
</feature>
<keyword evidence="3" id="KW-0472">Membrane</keyword>
<keyword evidence="3" id="KW-0645">Protease</keyword>
<keyword evidence="6" id="KW-1185">Reference proteome</keyword>
<comment type="subcellular location">
    <subcellularLocation>
        <location evidence="1">Cell membrane</location>
        <topology evidence="1">Single-pass type II membrane protein</topology>
    </subcellularLocation>
    <subcellularLocation>
        <location evidence="3">Membrane</location>
        <topology evidence="3">Single-pass type II membrane protein</topology>
    </subcellularLocation>
</comment>
<dbReference type="SUPFAM" id="SSF51306">
    <property type="entry name" value="LexA/Signal peptidase"/>
    <property type="match status" value="1"/>
</dbReference>
<dbReference type="Gene3D" id="2.10.109.10">
    <property type="entry name" value="Umud Fragment, subunit A"/>
    <property type="match status" value="1"/>
</dbReference>
<dbReference type="InterPro" id="IPR036286">
    <property type="entry name" value="LexA/Signal_pep-like_sf"/>
</dbReference>
<protein>
    <recommendedName>
        <fullName evidence="3">Signal peptidase I</fullName>
        <ecNumber evidence="3">3.4.21.89</ecNumber>
    </recommendedName>
</protein>
<proteinExistence type="inferred from homology"/>
<dbReference type="PANTHER" id="PTHR43390">
    <property type="entry name" value="SIGNAL PEPTIDASE I"/>
    <property type="match status" value="1"/>
</dbReference>
<name>A0A4U0FD34_9BACL</name>
<evidence type="ECO:0000256" key="1">
    <source>
        <dbReference type="ARBA" id="ARBA00004401"/>
    </source>
</evidence>
<dbReference type="Proteomes" id="UP000309673">
    <property type="component" value="Unassembled WGS sequence"/>
</dbReference>
<organism evidence="5 6">
    <name type="scientific">Cohnella pontilimi</name>
    <dbReference type="NCBI Taxonomy" id="2564100"/>
    <lineage>
        <taxon>Bacteria</taxon>
        <taxon>Bacillati</taxon>
        <taxon>Bacillota</taxon>
        <taxon>Bacilli</taxon>
        <taxon>Bacillales</taxon>
        <taxon>Paenibacillaceae</taxon>
        <taxon>Cohnella</taxon>
    </lineage>
</organism>
<dbReference type="GO" id="GO:0006465">
    <property type="term" value="P:signal peptide processing"/>
    <property type="evidence" value="ECO:0007669"/>
    <property type="project" value="InterPro"/>
</dbReference>
<dbReference type="EMBL" id="SUPK01000003">
    <property type="protein sequence ID" value="TJY42661.1"/>
    <property type="molecule type" value="Genomic_DNA"/>
</dbReference>
<dbReference type="GO" id="GO:0009003">
    <property type="term" value="F:signal peptidase activity"/>
    <property type="evidence" value="ECO:0007669"/>
    <property type="project" value="UniProtKB-EC"/>
</dbReference>
<dbReference type="NCBIfam" id="TIGR02227">
    <property type="entry name" value="sigpep_I_bact"/>
    <property type="match status" value="1"/>
</dbReference>
<comment type="similarity">
    <text evidence="2 3">Belongs to the peptidase S26 family.</text>
</comment>
<feature type="domain" description="Peptidase S26" evidence="4">
    <location>
        <begin position="90"/>
        <end position="203"/>
    </location>
</feature>
<dbReference type="GO" id="GO:0005886">
    <property type="term" value="C:plasma membrane"/>
    <property type="evidence" value="ECO:0007669"/>
    <property type="project" value="UniProtKB-SubCell"/>
</dbReference>
<dbReference type="GO" id="GO:0004252">
    <property type="term" value="F:serine-type endopeptidase activity"/>
    <property type="evidence" value="ECO:0007669"/>
    <property type="project" value="InterPro"/>
</dbReference>
<gene>
    <name evidence="5" type="primary">lepB</name>
    <name evidence="5" type="ORF">E5161_07345</name>
</gene>
<reference evidence="5 6" key="1">
    <citation type="submission" date="2019-04" db="EMBL/GenBank/DDBJ databases">
        <title>Cohnella sp. nov., isolated from soil.</title>
        <authorList>
            <person name="Kim W."/>
        </authorList>
    </citation>
    <scope>NUCLEOTIDE SEQUENCE [LARGE SCALE GENOMIC DNA]</scope>
    <source>
        <strain evidence="5 6">CAU 1483</strain>
    </source>
</reference>
<evidence type="ECO:0000313" key="5">
    <source>
        <dbReference type="EMBL" id="TJY42661.1"/>
    </source>
</evidence>
<comment type="catalytic activity">
    <reaction evidence="3">
        <text>Cleavage of hydrophobic, N-terminal signal or leader sequences from secreted and periplasmic proteins.</text>
        <dbReference type="EC" id="3.4.21.89"/>
    </reaction>
</comment>
<comment type="caution">
    <text evidence="5">The sequence shown here is derived from an EMBL/GenBank/DDBJ whole genome shotgun (WGS) entry which is preliminary data.</text>
</comment>
<dbReference type="InterPro" id="IPR000223">
    <property type="entry name" value="Pept_S26A_signal_pept_1"/>
</dbReference>
<evidence type="ECO:0000256" key="2">
    <source>
        <dbReference type="ARBA" id="ARBA00009370"/>
    </source>
</evidence>
<keyword evidence="3" id="KW-1133">Transmembrane helix</keyword>
<dbReference type="PANTHER" id="PTHR43390:SF1">
    <property type="entry name" value="CHLOROPLAST PROCESSING PEPTIDASE"/>
    <property type="match status" value="1"/>
</dbReference>
<keyword evidence="3" id="KW-0812">Transmembrane</keyword>
<sequence length="208" mass="23454">MVLKTHQKKELEKGRGAMLTRKLTVVGFLVIVAFILSGCTETISDTVTEKKIEVIEKVDPSLIEVEVKTDGMVAPIGYDGPHPFALKSKVMADMKYYQQNEITRGDIVVFKTKNYSNQDTDIARVVGLPEETVRIEKGQVYINDKKLDAFYGNDSTLEYGDSWEPVTLKDGEYYILADVRWRGFNDSQTAGPFLKEDILGKVVGYEKQ</sequence>
<evidence type="ECO:0000313" key="6">
    <source>
        <dbReference type="Proteomes" id="UP000309673"/>
    </source>
</evidence>
<dbReference type="Pfam" id="PF10502">
    <property type="entry name" value="Peptidase_S26"/>
    <property type="match status" value="1"/>
</dbReference>
<accession>A0A4U0FD34</accession>
<dbReference type="OrthoDB" id="2427065at2"/>
<dbReference type="AlphaFoldDB" id="A0A4U0FD34"/>
<keyword evidence="3 5" id="KW-0378">Hydrolase</keyword>